<reference evidence="2" key="1">
    <citation type="submission" date="2023-05" db="EMBL/GenBank/DDBJ databases">
        <title>Nepenthes gracilis genome sequencing.</title>
        <authorList>
            <person name="Fukushima K."/>
        </authorList>
    </citation>
    <scope>NUCLEOTIDE SEQUENCE</scope>
    <source>
        <strain evidence="2">SING2019-196</strain>
    </source>
</reference>
<evidence type="ECO:0000313" key="2">
    <source>
        <dbReference type="EMBL" id="GMH27556.1"/>
    </source>
</evidence>
<sequence>MELILTITTLCVCLCLLFTSSASHQADVVGCRDIPALPRKLEVMEDGKMQPASGGMICQHCRSSYMGNYAFKAKPENDDLYTTNPCRRVHENLQLPDIFDPTAAHDLSPSLSDSSVQFCLL</sequence>
<accession>A0AAD3Y5I3</accession>
<evidence type="ECO:0000256" key="1">
    <source>
        <dbReference type="SAM" id="SignalP"/>
    </source>
</evidence>
<gene>
    <name evidence="2" type="ORF">Nepgr_029399</name>
</gene>
<feature type="chain" id="PRO_5042243709" evidence="1">
    <location>
        <begin position="23"/>
        <end position="121"/>
    </location>
</feature>
<keyword evidence="3" id="KW-1185">Reference proteome</keyword>
<proteinExistence type="predicted"/>
<organism evidence="2 3">
    <name type="scientific">Nepenthes gracilis</name>
    <name type="common">Slender pitcher plant</name>
    <dbReference type="NCBI Taxonomy" id="150966"/>
    <lineage>
        <taxon>Eukaryota</taxon>
        <taxon>Viridiplantae</taxon>
        <taxon>Streptophyta</taxon>
        <taxon>Embryophyta</taxon>
        <taxon>Tracheophyta</taxon>
        <taxon>Spermatophyta</taxon>
        <taxon>Magnoliopsida</taxon>
        <taxon>eudicotyledons</taxon>
        <taxon>Gunneridae</taxon>
        <taxon>Pentapetalae</taxon>
        <taxon>Caryophyllales</taxon>
        <taxon>Nepenthaceae</taxon>
        <taxon>Nepenthes</taxon>
    </lineage>
</organism>
<feature type="signal peptide" evidence="1">
    <location>
        <begin position="1"/>
        <end position="22"/>
    </location>
</feature>
<comment type="caution">
    <text evidence="2">The sequence shown here is derived from an EMBL/GenBank/DDBJ whole genome shotgun (WGS) entry which is preliminary data.</text>
</comment>
<keyword evidence="1" id="KW-0732">Signal</keyword>
<name>A0AAD3Y5I3_NEPGR</name>
<dbReference type="EMBL" id="BSYO01000033">
    <property type="protein sequence ID" value="GMH27556.1"/>
    <property type="molecule type" value="Genomic_DNA"/>
</dbReference>
<dbReference type="AlphaFoldDB" id="A0AAD3Y5I3"/>
<evidence type="ECO:0000313" key="3">
    <source>
        <dbReference type="Proteomes" id="UP001279734"/>
    </source>
</evidence>
<protein>
    <submittedName>
        <fullName evidence="2">Uncharacterized protein</fullName>
    </submittedName>
</protein>
<dbReference type="Proteomes" id="UP001279734">
    <property type="component" value="Unassembled WGS sequence"/>
</dbReference>